<dbReference type="AlphaFoldDB" id="A0A024QIC0"/>
<gene>
    <name evidence="2" type="ORF">BN990_04309</name>
</gene>
<name>A0A024QIC0_9BACI</name>
<keyword evidence="1" id="KW-1133">Transmembrane helix</keyword>
<keyword evidence="3" id="KW-1185">Reference proteome</keyword>
<evidence type="ECO:0000313" key="3">
    <source>
        <dbReference type="Proteomes" id="UP000028875"/>
    </source>
</evidence>
<evidence type="ECO:0000256" key="1">
    <source>
        <dbReference type="SAM" id="Phobius"/>
    </source>
</evidence>
<dbReference type="STRING" id="1462526.BN990_04309"/>
<dbReference type="RefSeq" id="WP_038246983.1">
    <property type="nucleotide sequence ID" value="NZ_BNER01000008.1"/>
</dbReference>
<evidence type="ECO:0000313" key="2">
    <source>
        <dbReference type="EMBL" id="CDQ41930.1"/>
    </source>
</evidence>
<reference evidence="2 3" key="1">
    <citation type="submission" date="2014-03" db="EMBL/GenBank/DDBJ databases">
        <authorList>
            <person name="Urmite Genomes U."/>
        </authorList>
    </citation>
    <scope>NUCLEOTIDE SEQUENCE [LARGE SCALE GENOMIC DNA]</scope>
    <source>
        <strain evidence="2 3">Vm-5</strain>
    </source>
</reference>
<reference evidence="3" key="2">
    <citation type="submission" date="2014-05" db="EMBL/GenBank/DDBJ databases">
        <title>Draft genome sequence of Virgibacillus massiliensis Vm-5.</title>
        <authorList>
            <person name="Khelaifia S."/>
            <person name="Croce O."/>
            <person name="Lagier J.C."/>
            <person name="Raoult D."/>
        </authorList>
    </citation>
    <scope>NUCLEOTIDE SEQUENCE [LARGE SCALE GENOMIC DNA]</scope>
    <source>
        <strain evidence="3">Vm-5</strain>
    </source>
</reference>
<sequence length="218" mass="24072">MGNWNNNLDNYERVKERKLRLIKDYPNSVIMPIFLSDTSFAFNYALIGALIWTDKKVFEELSAESLNTISELSKAATPQNAGIIMTNIAIASKASSSGYSLSIAGGKGADKASWVENAEESAVGRALDNLGYHSNAPSREEMEKVAYTEDALNSRQAAVMELDNLMSQLINKGYDPAYIQQQCSQIAGRQINNFSDLSNDQMAHVKNIFLNYLQQNAG</sequence>
<accession>A0A024QIC0</accession>
<feature type="transmembrane region" description="Helical" evidence="1">
    <location>
        <begin position="29"/>
        <end position="52"/>
    </location>
</feature>
<organism evidence="2 3">
    <name type="scientific">Virgibacillus massiliensis</name>
    <dbReference type="NCBI Taxonomy" id="1462526"/>
    <lineage>
        <taxon>Bacteria</taxon>
        <taxon>Bacillati</taxon>
        <taxon>Bacillota</taxon>
        <taxon>Bacilli</taxon>
        <taxon>Bacillales</taxon>
        <taxon>Bacillaceae</taxon>
        <taxon>Virgibacillus</taxon>
    </lineage>
</organism>
<comment type="caution">
    <text evidence="2">The sequence shown here is derived from an EMBL/GenBank/DDBJ whole genome shotgun (WGS) entry which is preliminary data.</text>
</comment>
<protein>
    <submittedName>
        <fullName evidence="2">Uncharacterized protein</fullName>
    </submittedName>
</protein>
<keyword evidence="1" id="KW-0472">Membrane</keyword>
<dbReference type="EMBL" id="CCDP010000003">
    <property type="protein sequence ID" value="CDQ41930.1"/>
    <property type="molecule type" value="Genomic_DNA"/>
</dbReference>
<dbReference type="OrthoDB" id="2974532at2"/>
<keyword evidence="1" id="KW-0812">Transmembrane</keyword>
<dbReference type="Proteomes" id="UP000028875">
    <property type="component" value="Unassembled WGS sequence"/>
</dbReference>
<proteinExistence type="predicted"/>